<reference evidence="1 2" key="1">
    <citation type="submission" date="2015-07" db="EMBL/GenBank/DDBJ databases">
        <title>The genome of Melipona quadrifasciata.</title>
        <authorList>
            <person name="Pan H."/>
            <person name="Kapheim K."/>
        </authorList>
    </citation>
    <scope>NUCLEOTIDE SEQUENCE [LARGE SCALE GENOMIC DNA]</scope>
    <source>
        <strain evidence="1">0111107301</strain>
        <tissue evidence="1">Whole body</tissue>
    </source>
</reference>
<dbReference type="EMBL" id="KQ435708">
    <property type="protein sequence ID" value="KOX80086.1"/>
    <property type="molecule type" value="Genomic_DNA"/>
</dbReference>
<organism evidence="1 2">
    <name type="scientific">Melipona quadrifasciata</name>
    <dbReference type="NCBI Taxonomy" id="166423"/>
    <lineage>
        <taxon>Eukaryota</taxon>
        <taxon>Metazoa</taxon>
        <taxon>Ecdysozoa</taxon>
        <taxon>Arthropoda</taxon>
        <taxon>Hexapoda</taxon>
        <taxon>Insecta</taxon>
        <taxon>Pterygota</taxon>
        <taxon>Neoptera</taxon>
        <taxon>Endopterygota</taxon>
        <taxon>Hymenoptera</taxon>
        <taxon>Apocrita</taxon>
        <taxon>Aculeata</taxon>
        <taxon>Apoidea</taxon>
        <taxon>Anthophila</taxon>
        <taxon>Apidae</taxon>
        <taxon>Melipona</taxon>
    </lineage>
</organism>
<dbReference type="Proteomes" id="UP000053105">
    <property type="component" value="Unassembled WGS sequence"/>
</dbReference>
<evidence type="ECO:0000313" key="1">
    <source>
        <dbReference type="EMBL" id="KOX80086.1"/>
    </source>
</evidence>
<gene>
    <name evidence="1" type="ORF">WN51_08990</name>
</gene>
<accession>A0A0M9AAX2</accession>
<evidence type="ECO:0000313" key="2">
    <source>
        <dbReference type="Proteomes" id="UP000053105"/>
    </source>
</evidence>
<protein>
    <submittedName>
        <fullName evidence="1">Uncharacterized protein</fullName>
    </submittedName>
</protein>
<sequence>MVVFCKEKSLSFREEWQKAVLQHMKLRLLHYRLLQERLRTPFSEWHGHNFSTTSFVVKKIQFGNLSSTHLILMPIYLSTLVLLADWVMEFRTLHIASIDRSNMATSAYQPPKASGLQENNFTISHLSRENIVTIQYQLAEMTRRMAAMETSISRRRPFQ</sequence>
<dbReference type="AlphaFoldDB" id="A0A0M9AAX2"/>
<keyword evidence="2" id="KW-1185">Reference proteome</keyword>
<proteinExistence type="predicted"/>
<name>A0A0M9AAX2_9HYME</name>